<gene>
    <name evidence="13" type="ORF">X777_10619</name>
</gene>
<feature type="transmembrane region" description="Helical" evidence="12">
    <location>
        <begin position="513"/>
        <end position="533"/>
    </location>
</feature>
<comment type="similarity">
    <text evidence="2 11">Belongs to the sodium:solute symporter (SSF) (TC 2.A.21) family.</text>
</comment>
<feature type="transmembrane region" description="Helical" evidence="12">
    <location>
        <begin position="12"/>
        <end position="31"/>
    </location>
</feature>
<dbReference type="GO" id="GO:0015293">
    <property type="term" value="F:symporter activity"/>
    <property type="evidence" value="ECO:0007669"/>
    <property type="project" value="TreeGrafter"/>
</dbReference>
<keyword evidence="10" id="KW-0739">Sodium transport</keyword>
<dbReference type="Proteomes" id="UP000053097">
    <property type="component" value="Unassembled WGS sequence"/>
</dbReference>
<dbReference type="GO" id="GO:0006814">
    <property type="term" value="P:sodium ion transport"/>
    <property type="evidence" value="ECO:0007669"/>
    <property type="project" value="UniProtKB-KW"/>
</dbReference>
<keyword evidence="9 12" id="KW-0472">Membrane</keyword>
<dbReference type="OrthoDB" id="196131at2759"/>
<feature type="transmembrane region" description="Helical" evidence="12">
    <location>
        <begin position="162"/>
        <end position="185"/>
    </location>
</feature>
<organism evidence="13 14">
    <name type="scientific">Ooceraea biroi</name>
    <name type="common">Clonal raider ant</name>
    <name type="synonym">Cerapachys biroi</name>
    <dbReference type="NCBI Taxonomy" id="2015173"/>
    <lineage>
        <taxon>Eukaryota</taxon>
        <taxon>Metazoa</taxon>
        <taxon>Ecdysozoa</taxon>
        <taxon>Arthropoda</taxon>
        <taxon>Hexapoda</taxon>
        <taxon>Insecta</taxon>
        <taxon>Pterygota</taxon>
        <taxon>Neoptera</taxon>
        <taxon>Endopterygota</taxon>
        <taxon>Hymenoptera</taxon>
        <taxon>Apocrita</taxon>
        <taxon>Aculeata</taxon>
        <taxon>Formicoidea</taxon>
        <taxon>Formicidae</taxon>
        <taxon>Dorylinae</taxon>
        <taxon>Ooceraea</taxon>
    </lineage>
</organism>
<feature type="transmembrane region" description="Helical" evidence="12">
    <location>
        <begin position="443"/>
        <end position="461"/>
    </location>
</feature>
<evidence type="ECO:0000256" key="11">
    <source>
        <dbReference type="RuleBase" id="RU362091"/>
    </source>
</evidence>
<feature type="transmembrane region" description="Helical" evidence="12">
    <location>
        <begin position="385"/>
        <end position="405"/>
    </location>
</feature>
<feature type="transmembrane region" description="Helical" evidence="12">
    <location>
        <begin position="341"/>
        <end position="365"/>
    </location>
</feature>
<dbReference type="Pfam" id="PF00474">
    <property type="entry name" value="SSF"/>
    <property type="match status" value="1"/>
</dbReference>
<feature type="transmembrane region" description="Helical" evidence="12">
    <location>
        <begin position="279"/>
        <end position="304"/>
    </location>
</feature>
<evidence type="ECO:0000256" key="12">
    <source>
        <dbReference type="SAM" id="Phobius"/>
    </source>
</evidence>
<evidence type="ECO:0000313" key="13">
    <source>
        <dbReference type="EMBL" id="EZA50426.1"/>
    </source>
</evidence>
<accession>A0A026W499</accession>
<dbReference type="InterPro" id="IPR001734">
    <property type="entry name" value="Na/solute_symporter"/>
</dbReference>
<protein>
    <submittedName>
        <fullName evidence="13">Sodium-coupled monocarboxylate transporter</fullName>
    </submittedName>
</protein>
<evidence type="ECO:0000256" key="5">
    <source>
        <dbReference type="ARBA" id="ARBA00022692"/>
    </source>
</evidence>
<dbReference type="EMBL" id="KK107455">
    <property type="protein sequence ID" value="EZA50426.1"/>
    <property type="molecule type" value="Genomic_DNA"/>
</dbReference>
<keyword evidence="3" id="KW-0813">Transport</keyword>
<dbReference type="PANTHER" id="PTHR42985">
    <property type="entry name" value="SODIUM-COUPLED MONOCARBOXYLATE TRANSPORTER"/>
    <property type="match status" value="1"/>
</dbReference>
<dbReference type="STRING" id="2015173.A0A026W499"/>
<evidence type="ECO:0000256" key="8">
    <source>
        <dbReference type="ARBA" id="ARBA00023065"/>
    </source>
</evidence>
<sequence length="624" mass="68260">MVAVSARGYFHWIDWLVFALMLLVSAAAGLWHFRRARKSNTQEYLLGGRSLGLFPVSASLVASFISGVTILGTPAEIYNFGTQYWITIISILFSGVVVATVYLPVFTTLQLNSVYEYLEIRFDRSVRLLISLIFLFDVVLYQSIVVYIPALALNQVSGIDTHLIGAIVCIVCVFYTVLGGIRAVVWTDALQVGVMVAAVVSVIALGTYQLGGMSQVWNKAIDANRITFFNFDPSPYTRHTVWTVLIGSWLYSTAYIAVNQTMVQRYKSLKSTKVSQLSIAIFTVSIMVFISMCCWCGLVLLAWWSPPKCDPRVSGLITADDQLLPAYVMEIAQHLHGIPGLFISGIFGAALSSLSVGFNSTSVVILEDFVKGCFKMKPSDRCSTIFVKTLVILLGLLALSLLFLIEKLGGVLAVTGSLAAIAAGTSFGVFTLGILFPWTNSKAGAFFGAIAGFMISGWASFGSNVAIGSGLIVPKKLPVPLCAGNSTNYDFLKQFEPHNEDDVFPLYRLSYHWVAPLGTIVVLVVGGLVTWMTGARDPSSIHRDLLSPMIHRWLPQERQKCHNGVDGLSSDPQVSANLLTAVIRQNSRPGTEVLSDIILGYYLTSTERLILFQKKEQTFINASL</sequence>
<keyword evidence="14" id="KW-1185">Reference proteome</keyword>
<dbReference type="OMA" id="VTKPTNM"/>
<dbReference type="InterPro" id="IPR051163">
    <property type="entry name" value="Sodium:Solute_Symporter_SSF"/>
</dbReference>
<reference evidence="13 14" key="1">
    <citation type="journal article" date="2014" name="Curr. Biol.">
        <title>The genome of the clonal raider ant Cerapachys biroi.</title>
        <authorList>
            <person name="Oxley P.R."/>
            <person name="Ji L."/>
            <person name="Fetter-Pruneda I."/>
            <person name="McKenzie S.K."/>
            <person name="Li C."/>
            <person name="Hu H."/>
            <person name="Zhang G."/>
            <person name="Kronauer D.J."/>
        </authorList>
    </citation>
    <scope>NUCLEOTIDE SEQUENCE [LARGE SCALE GENOMIC DNA]</scope>
</reference>
<keyword evidence="6 12" id="KW-1133">Transmembrane helix</keyword>
<keyword evidence="4" id="KW-1003">Cell membrane</keyword>
<dbReference type="NCBIfam" id="TIGR00813">
    <property type="entry name" value="sss"/>
    <property type="match status" value="1"/>
</dbReference>
<keyword evidence="5 12" id="KW-0812">Transmembrane</keyword>
<proteinExistence type="inferred from homology"/>
<feature type="transmembrane region" description="Helical" evidence="12">
    <location>
        <begin position="84"/>
        <end position="105"/>
    </location>
</feature>
<evidence type="ECO:0000256" key="3">
    <source>
        <dbReference type="ARBA" id="ARBA00022448"/>
    </source>
</evidence>
<name>A0A026W499_OOCBI</name>
<dbReference type="Gene3D" id="1.20.1730.10">
    <property type="entry name" value="Sodium/glucose cotransporter"/>
    <property type="match status" value="1"/>
</dbReference>
<dbReference type="PROSITE" id="PS50283">
    <property type="entry name" value="NA_SOLUT_SYMP_3"/>
    <property type="match status" value="1"/>
</dbReference>
<feature type="transmembrane region" description="Helical" evidence="12">
    <location>
        <begin position="126"/>
        <end position="150"/>
    </location>
</feature>
<evidence type="ECO:0000256" key="2">
    <source>
        <dbReference type="ARBA" id="ARBA00006434"/>
    </source>
</evidence>
<dbReference type="InterPro" id="IPR038377">
    <property type="entry name" value="Na/Glc_symporter_sf"/>
</dbReference>
<evidence type="ECO:0000256" key="6">
    <source>
        <dbReference type="ARBA" id="ARBA00022989"/>
    </source>
</evidence>
<evidence type="ECO:0000256" key="7">
    <source>
        <dbReference type="ARBA" id="ARBA00023053"/>
    </source>
</evidence>
<evidence type="ECO:0000256" key="4">
    <source>
        <dbReference type="ARBA" id="ARBA00022475"/>
    </source>
</evidence>
<dbReference type="GO" id="GO:0005886">
    <property type="term" value="C:plasma membrane"/>
    <property type="evidence" value="ECO:0007669"/>
    <property type="project" value="UniProtKB-SubCell"/>
</dbReference>
<dbReference type="AlphaFoldDB" id="A0A026W499"/>
<feature type="transmembrane region" description="Helical" evidence="12">
    <location>
        <begin position="51"/>
        <end position="72"/>
    </location>
</feature>
<feature type="transmembrane region" description="Helical" evidence="12">
    <location>
        <begin position="239"/>
        <end position="258"/>
    </location>
</feature>
<feature type="transmembrane region" description="Helical" evidence="12">
    <location>
        <begin position="192"/>
        <end position="210"/>
    </location>
</feature>
<comment type="subcellular location">
    <subcellularLocation>
        <location evidence="1">Cell membrane</location>
        <topology evidence="1">Multi-pass membrane protein</topology>
    </subcellularLocation>
</comment>
<keyword evidence="8" id="KW-0406">Ion transport</keyword>
<evidence type="ECO:0000313" key="14">
    <source>
        <dbReference type="Proteomes" id="UP000053097"/>
    </source>
</evidence>
<evidence type="ECO:0000256" key="1">
    <source>
        <dbReference type="ARBA" id="ARBA00004651"/>
    </source>
</evidence>
<dbReference type="PANTHER" id="PTHR42985:SF41">
    <property type="entry name" value="GH19970P-RELATED"/>
    <property type="match status" value="1"/>
</dbReference>
<keyword evidence="7" id="KW-0915">Sodium</keyword>
<evidence type="ECO:0000256" key="9">
    <source>
        <dbReference type="ARBA" id="ARBA00023136"/>
    </source>
</evidence>
<dbReference type="CDD" id="cd11492">
    <property type="entry name" value="SLC5sbd_NIS-SMVT"/>
    <property type="match status" value="1"/>
</dbReference>
<evidence type="ECO:0000256" key="10">
    <source>
        <dbReference type="ARBA" id="ARBA00023201"/>
    </source>
</evidence>
<feature type="transmembrane region" description="Helical" evidence="12">
    <location>
        <begin position="411"/>
        <end position="436"/>
    </location>
</feature>